<accession>A0A168I8H9</accession>
<dbReference type="OrthoDB" id="2273721at2759"/>
<dbReference type="AlphaFoldDB" id="A0A168I8H9"/>
<dbReference type="EMBL" id="AMYB01000008">
    <property type="protein sequence ID" value="OAC99674.1"/>
    <property type="molecule type" value="Genomic_DNA"/>
</dbReference>
<evidence type="ECO:0000313" key="2">
    <source>
        <dbReference type="Proteomes" id="UP000077051"/>
    </source>
</evidence>
<name>A0A168I8H9_MUCCL</name>
<dbReference type="Gene3D" id="1.20.1280.50">
    <property type="match status" value="1"/>
</dbReference>
<reference evidence="1 2" key="1">
    <citation type="submission" date="2015-06" db="EMBL/GenBank/DDBJ databases">
        <title>Expansion of signal transduction pathways in fungi by whole-genome duplication.</title>
        <authorList>
            <consortium name="DOE Joint Genome Institute"/>
            <person name="Corrochano L.M."/>
            <person name="Kuo A."/>
            <person name="Marcet-Houben M."/>
            <person name="Polaino S."/>
            <person name="Salamov A."/>
            <person name="Villalobos J.M."/>
            <person name="Alvarez M.I."/>
            <person name="Avalos J."/>
            <person name="Benito E.P."/>
            <person name="Benoit I."/>
            <person name="Burger G."/>
            <person name="Camino L.P."/>
            <person name="Canovas D."/>
            <person name="Cerda-Olmedo E."/>
            <person name="Cheng J.-F."/>
            <person name="Dominguez A."/>
            <person name="Elias M."/>
            <person name="Eslava A.P."/>
            <person name="Glaser F."/>
            <person name="Grimwood J."/>
            <person name="Gutierrez G."/>
            <person name="Heitman J."/>
            <person name="Henrissat B."/>
            <person name="Iturriaga E.A."/>
            <person name="Lang B.F."/>
            <person name="Lavin J.L."/>
            <person name="Lee S."/>
            <person name="Li W."/>
            <person name="Lindquist E."/>
            <person name="Lopez-Garcia S."/>
            <person name="Luque E.M."/>
            <person name="Marcos A.T."/>
            <person name="Martin J."/>
            <person name="Mccluskey K."/>
            <person name="Medina H.R."/>
            <person name="Miralles-Duran A."/>
            <person name="Miyazaki A."/>
            <person name="Munoz-Torres E."/>
            <person name="Oguiza J.A."/>
            <person name="Ohm R."/>
            <person name="Olmedo M."/>
            <person name="Orejas M."/>
            <person name="Ortiz-Castellanos L."/>
            <person name="Pisabarro A.G."/>
            <person name="Rodriguez-Romero J."/>
            <person name="Ruiz-Herrera J."/>
            <person name="Ruiz-Vazquez R."/>
            <person name="Sanz C."/>
            <person name="Schackwitz W."/>
            <person name="Schmutz J."/>
            <person name="Shahriari M."/>
            <person name="Shelest E."/>
            <person name="Silva-Franco F."/>
            <person name="Soanes D."/>
            <person name="Syed K."/>
            <person name="Tagua V.G."/>
            <person name="Talbot N.J."/>
            <person name="Thon M."/>
            <person name="De Vries R.P."/>
            <person name="Wiebenga A."/>
            <person name="Yadav J.S."/>
            <person name="Braun E.L."/>
            <person name="Baker S."/>
            <person name="Garre V."/>
            <person name="Horwitz B."/>
            <person name="Torres-Martinez S."/>
            <person name="Idnurm A."/>
            <person name="Herrera-Estrella A."/>
            <person name="Gabaldon T."/>
            <person name="Grigoriev I.V."/>
        </authorList>
    </citation>
    <scope>NUCLEOTIDE SEQUENCE [LARGE SCALE GENOMIC DNA]</scope>
    <source>
        <strain evidence="1 2">CBS 277.49</strain>
    </source>
</reference>
<protein>
    <recommendedName>
        <fullName evidence="3">F-box domain-containing protein</fullName>
    </recommendedName>
</protein>
<sequence>MTSSSSSKDWGTLPFEILLKVFGYVQDARLETDFGMSAQKFSSNMKDLEQCQLACKGWLRAAQKTIYEQIHLGANLQQFAQTITVNNPHLATLVKKVSFGRDINSTDDCSNCVASVVTQCTSINHLLLDGQTTEKLVWPWLLLEDMKLNNLEVITNNLYYTNMELVLYSLLAVKLRKTLKTLKISLVEIPYARPTANESRSYRRIIKRLSTFSTLESLMIIDGYPPSYQTLDQTIDDCSQTLSKLTISMLELNEWRKEVVKANQTVKCLEIGSFRIDGASLSYLISKFKGLDSLTIVSLTYKDKEVAEKEEHWNELTQLCTSAKAFDITLQYNQANIKTVVDKCLDILQRVESRQRRLRINIFKGYTYAERSHDFSPPTPDNMLMLAVTIGKSSTGSCSIEISANTEASRNDILKHMVEWIQLYAPTSVAMDDSFARISYHNLFNISIRNPPKLKPYFDFCSKSDIKQFLTRECSGKYWDVFNTFLSSTSTTMSTYGIVLPNVPSSSSHTGSNQKETTTREITIKDSVICPTTFIELSKSLPSLKVLRLESNCYLTPDPYTLKIFLPATALDQLTLSISTTCGDAINSTHYYYGGHHCALENRELEGAVSSNGQYTLKIEANGKTYITKRQNGEPVGTVDSKPEDVKWGDKDSALIWITCKALKKFRICNGEQSLKEKQYEELD</sequence>
<proteinExistence type="predicted"/>
<dbReference type="VEuPathDB" id="FungiDB:MUCCIDRAFT_84599"/>
<organism evidence="1 2">
    <name type="scientific">Mucor lusitanicus CBS 277.49</name>
    <dbReference type="NCBI Taxonomy" id="747725"/>
    <lineage>
        <taxon>Eukaryota</taxon>
        <taxon>Fungi</taxon>
        <taxon>Fungi incertae sedis</taxon>
        <taxon>Mucoromycota</taxon>
        <taxon>Mucoromycotina</taxon>
        <taxon>Mucoromycetes</taxon>
        <taxon>Mucorales</taxon>
        <taxon>Mucorineae</taxon>
        <taxon>Mucoraceae</taxon>
        <taxon>Mucor</taxon>
    </lineage>
</organism>
<evidence type="ECO:0008006" key="3">
    <source>
        <dbReference type="Google" id="ProtNLM"/>
    </source>
</evidence>
<gene>
    <name evidence="1" type="ORF">MUCCIDRAFT_84599</name>
</gene>
<evidence type="ECO:0000313" key="1">
    <source>
        <dbReference type="EMBL" id="OAC99674.1"/>
    </source>
</evidence>
<comment type="caution">
    <text evidence="1">The sequence shown here is derived from an EMBL/GenBank/DDBJ whole genome shotgun (WGS) entry which is preliminary data.</text>
</comment>
<keyword evidence="2" id="KW-1185">Reference proteome</keyword>
<dbReference type="Proteomes" id="UP000077051">
    <property type="component" value="Unassembled WGS sequence"/>
</dbReference>